<keyword evidence="2" id="KW-1185">Reference proteome</keyword>
<dbReference type="SUPFAM" id="SSF48576">
    <property type="entry name" value="Terpenoid synthases"/>
    <property type="match status" value="1"/>
</dbReference>
<dbReference type="GeneID" id="39849344"/>
<dbReference type="AlphaFoldDB" id="A0A4D6HHU9"/>
<evidence type="ECO:0000313" key="2">
    <source>
        <dbReference type="Proteomes" id="UP000296706"/>
    </source>
</evidence>
<dbReference type="STRING" id="1457250.GCA_000755225_02028"/>
<dbReference type="SFLD" id="SFLDG01018">
    <property type="entry name" value="Squalene/Phytoene_Synthase_Lik"/>
    <property type="match status" value="1"/>
</dbReference>
<dbReference type="GO" id="GO:0051996">
    <property type="term" value="F:squalene synthase [NAD(P)H] activity"/>
    <property type="evidence" value="ECO:0007669"/>
    <property type="project" value="InterPro"/>
</dbReference>
<dbReference type="PANTHER" id="PTHR11626:SF2">
    <property type="entry name" value="SQUALENE SYNTHASE"/>
    <property type="match status" value="1"/>
</dbReference>
<accession>A0A4D6HHU9</accession>
<dbReference type="RefSeq" id="WP_049992920.1">
    <property type="nucleotide sequence ID" value="NZ_CP031310.1"/>
</dbReference>
<gene>
    <name evidence="1" type="ORF">DV733_15750</name>
</gene>
<dbReference type="Proteomes" id="UP000296706">
    <property type="component" value="Chromosome"/>
</dbReference>
<sequence>MADTSDAVDTAAKAEDVEWCYDIVQDVSRTFAITVDVLEEPMSSSICIGYLLCRIPDTIEDARHIPPETRADLLDVYDEVVSTDSSTTAGAFEDAVVPWIPEDSDADWELLAQTPRVLRVFESQPVDVREAIRPAVREMVDGMATFLRRYADEDGIRIQTREELHEYCHYAAGVVGELVTNLVRDEELPAASRNRLTETADSFGHALQLVNVAKDVGEDYREEDNVYLPVRELATAGVAVDDLGDPDTVEGVVTVVERTIEDARGHLDDAQTWLEHVPERAGNRVAAWSIPYLLAVATLREIESRPADVLRTDGVKVDRSEVGAVIEATVGGLEEMSLGELRREIAAEPLTPANS</sequence>
<dbReference type="InterPro" id="IPR002060">
    <property type="entry name" value="Squ/phyt_synthse"/>
</dbReference>
<dbReference type="PANTHER" id="PTHR11626">
    <property type="entry name" value="FARNESYL-DIPHOSPHATE FARNESYLTRANSFERASE"/>
    <property type="match status" value="1"/>
</dbReference>
<name>A0A4D6HHU9_9EURY</name>
<dbReference type="GO" id="GO:0045338">
    <property type="term" value="P:farnesyl diphosphate metabolic process"/>
    <property type="evidence" value="ECO:0007669"/>
    <property type="project" value="InterPro"/>
</dbReference>
<reference evidence="1 2" key="1">
    <citation type="journal article" date="2019" name="Nat. Commun.">
        <title>A new type of DNA phosphorothioation-based antiviral system in archaea.</title>
        <authorList>
            <person name="Xiong L."/>
            <person name="Liu S."/>
            <person name="Chen S."/>
            <person name="Xiao Y."/>
            <person name="Zhu B."/>
            <person name="Gao Y."/>
            <person name="Zhang Y."/>
            <person name="Chen B."/>
            <person name="Luo J."/>
            <person name="Deng Z."/>
            <person name="Chen X."/>
            <person name="Wang L."/>
            <person name="Chen S."/>
        </authorList>
    </citation>
    <scope>NUCLEOTIDE SEQUENCE [LARGE SCALE GENOMIC DNA]</scope>
    <source>
        <strain evidence="1 2">CBA1105</strain>
    </source>
</reference>
<dbReference type="EMBL" id="CP031310">
    <property type="protein sequence ID" value="QCC52592.1"/>
    <property type="molecule type" value="Genomic_DNA"/>
</dbReference>
<protein>
    <submittedName>
        <fullName evidence="1">Farnesyl-diphosphate farnesyltransferase</fullName>
    </submittedName>
</protein>
<dbReference type="Pfam" id="PF00494">
    <property type="entry name" value="SQS_PSY"/>
    <property type="match status" value="1"/>
</dbReference>
<organism evidence="1 2">
    <name type="scientific">Halapricum salinum</name>
    <dbReference type="NCBI Taxonomy" id="1457250"/>
    <lineage>
        <taxon>Archaea</taxon>
        <taxon>Methanobacteriati</taxon>
        <taxon>Methanobacteriota</taxon>
        <taxon>Stenosarchaea group</taxon>
        <taxon>Halobacteria</taxon>
        <taxon>Halobacteriales</taxon>
        <taxon>Haloarculaceae</taxon>
        <taxon>Halapricum</taxon>
    </lineage>
</organism>
<evidence type="ECO:0000313" key="1">
    <source>
        <dbReference type="EMBL" id="QCC52592.1"/>
    </source>
</evidence>
<dbReference type="Gene3D" id="1.10.600.10">
    <property type="entry name" value="Farnesyl Diphosphate Synthase"/>
    <property type="match status" value="1"/>
</dbReference>
<proteinExistence type="predicted"/>
<keyword evidence="1" id="KW-0808">Transferase</keyword>
<dbReference type="InterPro" id="IPR008949">
    <property type="entry name" value="Isoprenoid_synthase_dom_sf"/>
</dbReference>
<dbReference type="OrthoDB" id="192754at2157"/>
<dbReference type="SFLD" id="SFLDS00005">
    <property type="entry name" value="Isoprenoid_Synthase_Type_I"/>
    <property type="match status" value="1"/>
</dbReference>
<dbReference type="InterPro" id="IPR044844">
    <property type="entry name" value="Trans_IPPS_euk-type"/>
</dbReference>
<dbReference type="KEGG" id="hsn:DV733_15750"/>